<evidence type="ECO:0000313" key="1">
    <source>
        <dbReference type="EMBL" id="AEV31075.1"/>
    </source>
</evidence>
<reference evidence="1 2" key="1">
    <citation type="journal article" date="2012" name="Stand. Genomic Sci.">
        <title>Genome sequence of the orange-pigmented seawater bacterium Owenweeksia hongkongensis type strain (UST20020801(T)).</title>
        <authorList>
            <person name="Riedel T."/>
            <person name="Held B."/>
            <person name="Nolan M."/>
            <person name="Lucas S."/>
            <person name="Lapidus A."/>
            <person name="Tice H."/>
            <person name="Del Rio T.G."/>
            <person name="Cheng J.F."/>
            <person name="Han C."/>
            <person name="Tapia R."/>
            <person name="Goodwin L.A."/>
            <person name="Pitluck S."/>
            <person name="Liolios K."/>
            <person name="Mavromatis K."/>
            <person name="Pagani I."/>
            <person name="Ivanova N."/>
            <person name="Mikhailova N."/>
            <person name="Pati A."/>
            <person name="Chen A."/>
            <person name="Palaniappan K."/>
            <person name="Rohde M."/>
            <person name="Tindall B.J."/>
            <person name="Detter J.C."/>
            <person name="Goker M."/>
            <person name="Woyke T."/>
            <person name="Bristow J."/>
            <person name="Eisen J.A."/>
            <person name="Markowitz V."/>
            <person name="Hugenholtz P."/>
            <person name="Klenk H.P."/>
            <person name="Kyrpides N.C."/>
        </authorList>
    </citation>
    <scope>NUCLEOTIDE SEQUENCE</scope>
    <source>
        <strain evidence="2">DSM 17368 / JCM 12287 / NRRL B-23963</strain>
    </source>
</reference>
<dbReference type="Proteomes" id="UP000005631">
    <property type="component" value="Chromosome"/>
</dbReference>
<gene>
    <name evidence="1" type="ordered locus">Oweho_0051</name>
</gene>
<dbReference type="KEGG" id="oho:Oweho_0051"/>
<name>G8R564_OWEHD</name>
<protein>
    <submittedName>
        <fullName evidence="1">Uncharacterized protein</fullName>
    </submittedName>
</protein>
<dbReference type="EMBL" id="CP003156">
    <property type="protein sequence ID" value="AEV31075.1"/>
    <property type="molecule type" value="Genomic_DNA"/>
</dbReference>
<sequence length="66" mass="7815">MYNYQNSAERNRLKPLKTNKAFSLKSSLNAPHIWFKIHSSVDFNFLEKKLREKHGCEKISILSLYT</sequence>
<dbReference type="AlphaFoldDB" id="G8R564"/>
<dbReference type="HOGENOM" id="CLU_2827015_0_0_10"/>
<organism evidence="1 2">
    <name type="scientific">Owenweeksia hongkongensis (strain DSM 17368 / CIP 108786 / JCM 12287 / NRRL B-23963 / UST20020801)</name>
    <dbReference type="NCBI Taxonomy" id="926562"/>
    <lineage>
        <taxon>Bacteria</taxon>
        <taxon>Pseudomonadati</taxon>
        <taxon>Bacteroidota</taxon>
        <taxon>Flavobacteriia</taxon>
        <taxon>Flavobacteriales</taxon>
        <taxon>Owenweeksiaceae</taxon>
        <taxon>Owenweeksia</taxon>
    </lineage>
</organism>
<evidence type="ECO:0000313" key="2">
    <source>
        <dbReference type="Proteomes" id="UP000005631"/>
    </source>
</evidence>
<accession>G8R564</accession>
<keyword evidence="2" id="KW-1185">Reference proteome</keyword>
<proteinExistence type="predicted"/>